<feature type="non-terminal residue" evidence="2">
    <location>
        <position position="50"/>
    </location>
</feature>
<evidence type="ECO:0000313" key="2">
    <source>
        <dbReference type="EMBL" id="CAA9519956.1"/>
    </source>
</evidence>
<evidence type="ECO:0000256" key="1">
    <source>
        <dbReference type="SAM" id="MobiDB-lite"/>
    </source>
</evidence>
<gene>
    <name evidence="2" type="ORF">AVDCRST_MAG91-2133</name>
</gene>
<proteinExistence type="predicted"/>
<sequence>WMNWHATSPSPTGATASRIVPLRDGRDTRNRGKSECPQPPLAASRFATCA</sequence>
<reference evidence="2" key="1">
    <citation type="submission" date="2020-02" db="EMBL/GenBank/DDBJ databases">
        <authorList>
            <person name="Meier V. D."/>
        </authorList>
    </citation>
    <scope>NUCLEOTIDE SEQUENCE</scope>
    <source>
        <strain evidence="2">AVDCRST_MAG91</strain>
    </source>
</reference>
<name>A0A6J4TC93_9SPHN</name>
<dbReference type="EMBL" id="CADCVX010000392">
    <property type="protein sequence ID" value="CAA9519956.1"/>
    <property type="molecule type" value="Genomic_DNA"/>
</dbReference>
<feature type="compositionally biased region" description="Polar residues" evidence="1">
    <location>
        <begin position="1"/>
        <end position="15"/>
    </location>
</feature>
<feature type="non-terminal residue" evidence="2">
    <location>
        <position position="1"/>
    </location>
</feature>
<dbReference type="AlphaFoldDB" id="A0A6J4TC93"/>
<protein>
    <submittedName>
        <fullName evidence="2">Uncharacterized protein</fullName>
    </submittedName>
</protein>
<accession>A0A6J4TC93</accession>
<feature type="compositionally biased region" description="Basic and acidic residues" evidence="1">
    <location>
        <begin position="21"/>
        <end position="34"/>
    </location>
</feature>
<feature type="region of interest" description="Disordered" evidence="1">
    <location>
        <begin position="1"/>
        <end position="50"/>
    </location>
</feature>
<organism evidence="2">
    <name type="scientific">uncultured Sphingomonadaceae bacterium</name>
    <dbReference type="NCBI Taxonomy" id="169976"/>
    <lineage>
        <taxon>Bacteria</taxon>
        <taxon>Pseudomonadati</taxon>
        <taxon>Pseudomonadota</taxon>
        <taxon>Alphaproteobacteria</taxon>
        <taxon>Sphingomonadales</taxon>
        <taxon>Sphingomonadaceae</taxon>
        <taxon>environmental samples</taxon>
    </lineage>
</organism>